<protein>
    <recommendedName>
        <fullName evidence="4 13">Threonylcarbamoyl-AMP synthase</fullName>
        <shortName evidence="13">TC-AMP synthase</shortName>
        <ecNumber evidence="3 13">2.7.7.87</ecNumber>
    </recommendedName>
    <alternativeName>
        <fullName evidence="11 13">L-threonylcarbamoyladenylate synthase</fullName>
    </alternativeName>
</protein>
<dbReference type="InterPro" id="IPR005145">
    <property type="entry name" value="Sua5_C"/>
</dbReference>
<organism evidence="15 16">
    <name type="scientific">Limosilactobacillus coleohominis</name>
    <dbReference type="NCBI Taxonomy" id="181675"/>
    <lineage>
        <taxon>Bacteria</taxon>
        <taxon>Bacillati</taxon>
        <taxon>Bacillota</taxon>
        <taxon>Bacilli</taxon>
        <taxon>Lactobacillales</taxon>
        <taxon>Lactobacillaceae</taxon>
        <taxon>Limosilactobacillus</taxon>
    </lineage>
</organism>
<accession>A0ABS2GYR8</accession>
<evidence type="ECO:0000256" key="2">
    <source>
        <dbReference type="ARBA" id="ARBA00007663"/>
    </source>
</evidence>
<keyword evidence="9 13" id="KW-0547">Nucleotide-binding</keyword>
<dbReference type="InterPro" id="IPR006070">
    <property type="entry name" value="Sua5-like_dom"/>
</dbReference>
<reference evidence="15 16" key="1">
    <citation type="journal article" date="2021" name="Sci. Rep.">
        <title>The distribution of antibiotic resistance genes in chicken gut microbiota commensals.</title>
        <authorList>
            <person name="Juricova H."/>
            <person name="Matiasovicova J."/>
            <person name="Kubasova T."/>
            <person name="Cejkova D."/>
            <person name="Rychlik I."/>
        </authorList>
    </citation>
    <scope>NUCLEOTIDE SEQUENCE [LARGE SCALE GENOMIC DNA]</scope>
    <source>
        <strain evidence="15 16">An574</strain>
    </source>
</reference>
<keyword evidence="5 13" id="KW-0963">Cytoplasm</keyword>
<feature type="domain" description="YrdC-like" evidence="14">
    <location>
        <begin position="8"/>
        <end position="195"/>
    </location>
</feature>
<evidence type="ECO:0000256" key="13">
    <source>
        <dbReference type="PIRNR" id="PIRNR004930"/>
    </source>
</evidence>
<dbReference type="Pfam" id="PF01300">
    <property type="entry name" value="Sua5_yciO_yrdC"/>
    <property type="match status" value="1"/>
</dbReference>
<keyword evidence="8 13" id="KW-0548">Nucleotidyltransferase</keyword>
<keyword evidence="16" id="KW-1185">Reference proteome</keyword>
<comment type="similarity">
    <text evidence="2 13">Belongs to the SUA5 family.</text>
</comment>
<dbReference type="InterPro" id="IPR010923">
    <property type="entry name" value="T(6)A37_SUA5"/>
</dbReference>
<dbReference type="InterPro" id="IPR050156">
    <property type="entry name" value="TC-AMP_synthase_SUA5"/>
</dbReference>
<evidence type="ECO:0000259" key="14">
    <source>
        <dbReference type="PROSITE" id="PS51163"/>
    </source>
</evidence>
<dbReference type="SUPFAM" id="SSF55821">
    <property type="entry name" value="YrdC/RibB"/>
    <property type="match status" value="1"/>
</dbReference>
<comment type="function">
    <text evidence="13">Required for the formation of a threonylcarbamoyl group on adenosine at position 37 (t(6)A37) in tRNAs that read codons beginning with adenine.</text>
</comment>
<evidence type="ECO:0000256" key="12">
    <source>
        <dbReference type="ARBA" id="ARBA00048366"/>
    </source>
</evidence>
<dbReference type="NCBIfam" id="TIGR00057">
    <property type="entry name" value="L-threonylcarbamoyladenylate synthase"/>
    <property type="match status" value="1"/>
</dbReference>
<evidence type="ECO:0000256" key="9">
    <source>
        <dbReference type="ARBA" id="ARBA00022741"/>
    </source>
</evidence>
<comment type="caution">
    <text evidence="15">The sequence shown here is derived from an EMBL/GenBank/DDBJ whole genome shotgun (WGS) entry which is preliminary data.</text>
</comment>
<dbReference type="EMBL" id="JACJKU010000019">
    <property type="protein sequence ID" value="MBM6940481.1"/>
    <property type="molecule type" value="Genomic_DNA"/>
</dbReference>
<evidence type="ECO:0000256" key="5">
    <source>
        <dbReference type="ARBA" id="ARBA00022490"/>
    </source>
</evidence>
<dbReference type="Gene3D" id="3.40.50.11030">
    <property type="entry name" value="Threonylcarbamoyl-AMP synthase, C-terminal domain"/>
    <property type="match status" value="1"/>
</dbReference>
<gene>
    <name evidence="15" type="ORF">H5975_03075</name>
</gene>
<evidence type="ECO:0000256" key="1">
    <source>
        <dbReference type="ARBA" id="ARBA00004496"/>
    </source>
</evidence>
<evidence type="ECO:0000256" key="7">
    <source>
        <dbReference type="ARBA" id="ARBA00022694"/>
    </source>
</evidence>
<proteinExistence type="inferred from homology"/>
<name>A0ABS2GYR8_9LACO</name>
<dbReference type="Pfam" id="PF03481">
    <property type="entry name" value="Sua5_C"/>
    <property type="match status" value="1"/>
</dbReference>
<evidence type="ECO:0000256" key="11">
    <source>
        <dbReference type="ARBA" id="ARBA00029774"/>
    </source>
</evidence>
<keyword evidence="10 13" id="KW-0067">ATP-binding</keyword>
<evidence type="ECO:0000256" key="10">
    <source>
        <dbReference type="ARBA" id="ARBA00022840"/>
    </source>
</evidence>
<evidence type="ECO:0000313" key="16">
    <source>
        <dbReference type="Proteomes" id="UP000785625"/>
    </source>
</evidence>
<evidence type="ECO:0000256" key="6">
    <source>
        <dbReference type="ARBA" id="ARBA00022679"/>
    </source>
</evidence>
<dbReference type="PANTHER" id="PTHR17490">
    <property type="entry name" value="SUA5"/>
    <property type="match status" value="1"/>
</dbReference>
<dbReference type="RefSeq" id="WP_204784833.1">
    <property type="nucleotide sequence ID" value="NZ_JACJKU010000019.1"/>
</dbReference>
<dbReference type="PIRSF" id="PIRSF004930">
    <property type="entry name" value="Tln_factor_SUA5"/>
    <property type="match status" value="1"/>
</dbReference>
<dbReference type="InterPro" id="IPR038385">
    <property type="entry name" value="Sua5/YwlC_C"/>
</dbReference>
<dbReference type="EC" id="2.7.7.87" evidence="3 13"/>
<dbReference type="Gene3D" id="3.90.870.10">
    <property type="entry name" value="DHBP synthase"/>
    <property type="match status" value="1"/>
</dbReference>
<keyword evidence="6 13" id="KW-0808">Transferase</keyword>
<evidence type="ECO:0000256" key="4">
    <source>
        <dbReference type="ARBA" id="ARBA00015492"/>
    </source>
</evidence>
<evidence type="ECO:0000256" key="3">
    <source>
        <dbReference type="ARBA" id="ARBA00012584"/>
    </source>
</evidence>
<dbReference type="PANTHER" id="PTHR17490:SF16">
    <property type="entry name" value="THREONYLCARBAMOYL-AMP SYNTHASE"/>
    <property type="match status" value="1"/>
</dbReference>
<dbReference type="InterPro" id="IPR017945">
    <property type="entry name" value="DHBP_synth_RibB-like_a/b_dom"/>
</dbReference>
<keyword evidence="7 13" id="KW-0819">tRNA processing</keyword>
<sequence length="342" mass="37277">METTIYNLNQITKAAQALKDGELVAFPTETVYGLGADATNEDAVKKVYQAKGRPSDNPLIVHVDSVEMVEKYAREIPEKARQLMKKFWPGSLTIILNIKPGSLSKTVTGGLSTVAFRFPNSQPTLELIKEAGVPIVGPSANTSGKPSPTTAQHVYHDLNGKIKGILDDGPTRVGVESTVLDMSTDHPVILRPGAVTKADIESVIGSIDLNHHHVGKSETPKAPGMKYKHYAPNAQVYIVDEDSDWNTVMEWISKQSFTVGVMADENILHQITLPKNADSFSLGKNIVDASARLFDGLRKYDDENQVQAIVTQAYPSHGLGLAYMNRLNKSAGGQHFKDLGFK</sequence>
<comment type="catalytic activity">
    <reaction evidence="12 13">
        <text>L-threonine + hydrogencarbonate + ATP = L-threonylcarbamoyladenylate + diphosphate + H2O</text>
        <dbReference type="Rhea" id="RHEA:36407"/>
        <dbReference type="ChEBI" id="CHEBI:15377"/>
        <dbReference type="ChEBI" id="CHEBI:17544"/>
        <dbReference type="ChEBI" id="CHEBI:30616"/>
        <dbReference type="ChEBI" id="CHEBI:33019"/>
        <dbReference type="ChEBI" id="CHEBI:57926"/>
        <dbReference type="ChEBI" id="CHEBI:73682"/>
        <dbReference type="EC" id="2.7.7.87"/>
    </reaction>
</comment>
<dbReference type="PROSITE" id="PS51163">
    <property type="entry name" value="YRDC"/>
    <property type="match status" value="1"/>
</dbReference>
<evidence type="ECO:0000313" key="15">
    <source>
        <dbReference type="EMBL" id="MBM6940481.1"/>
    </source>
</evidence>
<comment type="subcellular location">
    <subcellularLocation>
        <location evidence="1 13">Cytoplasm</location>
    </subcellularLocation>
</comment>
<dbReference type="Proteomes" id="UP000785625">
    <property type="component" value="Unassembled WGS sequence"/>
</dbReference>
<evidence type="ECO:0000256" key="8">
    <source>
        <dbReference type="ARBA" id="ARBA00022695"/>
    </source>
</evidence>